<dbReference type="EMBL" id="CP008822">
    <property type="protein sequence ID" value="AIM26591.1"/>
    <property type="molecule type" value="Genomic_DNA"/>
</dbReference>
<protein>
    <submittedName>
        <fullName evidence="1">Uncharacterized protein</fullName>
    </submittedName>
</protein>
<proteinExistence type="predicted"/>
<evidence type="ECO:0000313" key="2">
    <source>
        <dbReference type="Proteomes" id="UP000029084"/>
    </source>
</evidence>
<gene>
    <name evidence="1" type="ORF">HA72_0427</name>
</gene>
<organism evidence="1 2">
    <name type="scientific">Metallosphaera sedula</name>
    <dbReference type="NCBI Taxonomy" id="43687"/>
    <lineage>
        <taxon>Archaea</taxon>
        <taxon>Thermoproteota</taxon>
        <taxon>Thermoprotei</taxon>
        <taxon>Sulfolobales</taxon>
        <taxon>Sulfolobaceae</taxon>
        <taxon>Metallosphaera</taxon>
    </lineage>
</organism>
<dbReference type="OMA" id="DPACVEY"/>
<dbReference type="AlphaFoldDB" id="A0A088E2V4"/>
<name>A0A088E2V4_9CREN</name>
<reference evidence="1 2" key="1">
    <citation type="journal article" date="2014" name="J. Bacteriol.">
        <title>Role of an Archaeal PitA Transporter in the Copper and Arsenic Resistance of Metallosphaera sedula, an Extreme Thermoacidophile.</title>
        <authorList>
            <person name="McCarthy S."/>
            <person name="Ai C."/>
            <person name="Wheaton G."/>
            <person name="Tevatia R."/>
            <person name="Eckrich V."/>
            <person name="Kelly R."/>
            <person name="Blum P."/>
        </authorList>
    </citation>
    <scope>NUCLEOTIDE SEQUENCE [LARGE SCALE GENOMIC DNA]</scope>
    <source>
        <strain evidence="1 2">CuR1</strain>
    </source>
</reference>
<sequence>MRGKSIFMEPFYFKSYDRVIGVARDLPELEKELARLSREDPACVEYHLKEGHIVAWLNYIGERGLAEILRGVSSPREALSRISEFRAIPRRERNRRQKTRKASI</sequence>
<accession>A0A088E2V4</accession>
<dbReference type="Proteomes" id="UP000029084">
    <property type="component" value="Chromosome"/>
</dbReference>
<evidence type="ECO:0000313" key="1">
    <source>
        <dbReference type="EMBL" id="AIM26591.1"/>
    </source>
</evidence>